<proteinExistence type="predicted"/>
<keyword evidence="3" id="KW-0472">Membrane</keyword>
<evidence type="ECO:0000313" key="5">
    <source>
        <dbReference type="EMBL" id="CCH30659.1"/>
    </source>
</evidence>
<dbReference type="STRING" id="1179773.BN6_33570"/>
<dbReference type="PATRIC" id="fig|1179773.3.peg.3359"/>
<feature type="transmembrane region" description="Helical" evidence="3">
    <location>
        <begin position="33"/>
        <end position="54"/>
    </location>
</feature>
<keyword evidence="1 5" id="KW-0378">Hydrolase</keyword>
<feature type="domain" description="BD-FAE-like" evidence="4">
    <location>
        <begin position="163"/>
        <end position="367"/>
    </location>
</feature>
<name>K0K1D1_SACES</name>
<dbReference type="eggNOG" id="COG0657">
    <property type="taxonomic scope" value="Bacteria"/>
</dbReference>
<organism evidence="5 6">
    <name type="scientific">Saccharothrix espanaensis (strain ATCC 51144 / DSM 44229 / JCM 9112 / NBRC 15066 / NRRL 15764)</name>
    <dbReference type="NCBI Taxonomy" id="1179773"/>
    <lineage>
        <taxon>Bacteria</taxon>
        <taxon>Bacillati</taxon>
        <taxon>Actinomycetota</taxon>
        <taxon>Actinomycetes</taxon>
        <taxon>Pseudonocardiales</taxon>
        <taxon>Pseudonocardiaceae</taxon>
        <taxon>Saccharothrix</taxon>
    </lineage>
</organism>
<evidence type="ECO:0000256" key="2">
    <source>
        <dbReference type="SAM" id="MobiDB-lite"/>
    </source>
</evidence>
<evidence type="ECO:0000256" key="3">
    <source>
        <dbReference type="SAM" id="Phobius"/>
    </source>
</evidence>
<dbReference type="KEGG" id="sesp:BN6_33570"/>
<evidence type="ECO:0000259" key="4">
    <source>
        <dbReference type="Pfam" id="PF20434"/>
    </source>
</evidence>
<reference evidence="5 6" key="1">
    <citation type="journal article" date="2012" name="BMC Genomics">
        <title>Complete genome sequence of Saccharothrix espanaensis DSM 44229T and comparison to the other completely sequenced Pseudonocardiaceae.</title>
        <authorList>
            <person name="Strobel T."/>
            <person name="Al-Dilaimi A."/>
            <person name="Blom J."/>
            <person name="Gessner A."/>
            <person name="Kalinowski J."/>
            <person name="Luzhetska M."/>
            <person name="Puhler A."/>
            <person name="Szczepanowski R."/>
            <person name="Bechthold A."/>
            <person name="Ruckert C."/>
        </authorList>
    </citation>
    <scope>NUCLEOTIDE SEQUENCE [LARGE SCALE GENOMIC DNA]</scope>
    <source>
        <strain evidence="6">ATCC 51144 / DSM 44229 / JCM 9112 / NBRC 15066 / NRRL 15764</strain>
    </source>
</reference>
<dbReference type="EMBL" id="HE804045">
    <property type="protein sequence ID" value="CCH30659.1"/>
    <property type="molecule type" value="Genomic_DNA"/>
</dbReference>
<dbReference type="RefSeq" id="WP_015100771.1">
    <property type="nucleotide sequence ID" value="NC_019673.1"/>
</dbReference>
<dbReference type="InterPro" id="IPR049492">
    <property type="entry name" value="BD-FAE-like_dom"/>
</dbReference>
<keyword evidence="3" id="KW-1133">Transmembrane helix</keyword>
<dbReference type="HOGENOM" id="CLU_012494_4_9_11"/>
<evidence type="ECO:0000256" key="1">
    <source>
        <dbReference type="ARBA" id="ARBA00022801"/>
    </source>
</evidence>
<protein>
    <submittedName>
        <fullName evidence="5">Alpha/beta hydrolase fold containing protein</fullName>
    </submittedName>
</protein>
<keyword evidence="6" id="KW-1185">Reference proteome</keyword>
<dbReference type="Pfam" id="PF20434">
    <property type="entry name" value="BD-FAE"/>
    <property type="match status" value="1"/>
</dbReference>
<feature type="region of interest" description="Disordered" evidence="2">
    <location>
        <begin position="1"/>
        <end position="21"/>
    </location>
</feature>
<gene>
    <name evidence="5" type="ordered locus">BN6_33570</name>
</gene>
<dbReference type="InterPro" id="IPR029058">
    <property type="entry name" value="AB_hydrolase_fold"/>
</dbReference>
<feature type="transmembrane region" description="Helical" evidence="3">
    <location>
        <begin position="66"/>
        <end position="87"/>
    </location>
</feature>
<dbReference type="GO" id="GO:0016787">
    <property type="term" value="F:hydrolase activity"/>
    <property type="evidence" value="ECO:0007669"/>
    <property type="project" value="UniProtKB-KW"/>
</dbReference>
<evidence type="ECO:0000313" key="6">
    <source>
        <dbReference type="Proteomes" id="UP000006281"/>
    </source>
</evidence>
<dbReference type="Gene3D" id="3.40.50.1820">
    <property type="entry name" value="alpha/beta hydrolase"/>
    <property type="match status" value="1"/>
</dbReference>
<dbReference type="PANTHER" id="PTHR48081">
    <property type="entry name" value="AB HYDROLASE SUPERFAMILY PROTEIN C4A8.06C"/>
    <property type="match status" value="1"/>
</dbReference>
<feature type="transmembrane region" description="Helical" evidence="3">
    <location>
        <begin position="99"/>
        <end position="117"/>
    </location>
</feature>
<dbReference type="SUPFAM" id="SSF53474">
    <property type="entry name" value="alpha/beta-Hydrolases"/>
    <property type="match status" value="1"/>
</dbReference>
<dbReference type="BioCyc" id="SESP1179773:BN6_RS41995-MONOMER"/>
<sequence>MDSDSTDDTAEKSPEDAVTASRPSSGRLLLRRLLMVLGSIVAGICAWLALGTFVPGLPIIGTIGSLLLPPLAGPFIVVGLVGAALAFTAARLGVRRTGLTIALVGVLSSVGSAVVLIDHVVVGQANGADIRWWQTFLVRGPGVGESPPEQVAYASNGDQTLKMEVYRPKGTTTGAPVLVYVHGGAFAFGIPSMQSANLRWFADNGFLVFGVEYTLGSPQDPNWDTAGPQVACALRWLAENAAGYGGDADRSFAYGESAGGALVLNTAYAAAQGKATSWCGGTVPKLRAVAAEYPAVDPVGIYANPDLVIGPIVRSLSDRYLGGSPDAHPDRARAVSSITYVGPNAPPTLLFVADADHVVPVEGTLRFADAAKKAGVDIRTIRYRWADHTINHQFYSAPNQTMRQLMLRHFRDHGR</sequence>
<keyword evidence="3" id="KW-0812">Transmembrane</keyword>
<dbReference type="InterPro" id="IPR050300">
    <property type="entry name" value="GDXG_lipolytic_enzyme"/>
</dbReference>
<dbReference type="OrthoDB" id="255603at2"/>
<dbReference type="AlphaFoldDB" id="K0K1D1"/>
<accession>K0K1D1</accession>
<dbReference type="Proteomes" id="UP000006281">
    <property type="component" value="Chromosome"/>
</dbReference>